<name>A0A291IRG0_9MOLU</name>
<evidence type="ECO:0000256" key="6">
    <source>
        <dbReference type="ARBA" id="ARBA00047639"/>
    </source>
</evidence>
<dbReference type="InterPro" id="IPR006195">
    <property type="entry name" value="aa-tRNA-synth_II"/>
</dbReference>
<dbReference type="InterPro" id="IPR015807">
    <property type="entry name" value="His-tRNA-ligase"/>
</dbReference>
<dbReference type="Gene3D" id="3.40.50.800">
    <property type="entry name" value="Anticodon-binding domain"/>
    <property type="match status" value="1"/>
</dbReference>
<comment type="similarity">
    <text evidence="1 7">Belongs to the class-II aminoacyl-tRNA synthetase family.</text>
</comment>
<keyword evidence="2 7" id="KW-0963">Cytoplasm</keyword>
<dbReference type="SUPFAM" id="SSF52954">
    <property type="entry name" value="Class II aaRS ABD-related"/>
    <property type="match status" value="1"/>
</dbReference>
<dbReference type="GO" id="GO:0005524">
    <property type="term" value="F:ATP binding"/>
    <property type="evidence" value="ECO:0007669"/>
    <property type="project" value="UniProtKB-UniRule"/>
</dbReference>
<dbReference type="EMBL" id="CP023668">
    <property type="protein sequence ID" value="ATG97363.1"/>
    <property type="molecule type" value="Genomic_DNA"/>
</dbReference>
<accession>A0A291IRG0</accession>
<dbReference type="InterPro" id="IPR036621">
    <property type="entry name" value="Anticodon-bd_dom_sf"/>
</dbReference>
<organism evidence="9 10">
    <name type="scientific">Mesoplasma lactucae ATCC 49193</name>
    <dbReference type="NCBI Taxonomy" id="81460"/>
    <lineage>
        <taxon>Bacteria</taxon>
        <taxon>Bacillati</taxon>
        <taxon>Mycoplasmatota</taxon>
        <taxon>Mollicutes</taxon>
        <taxon>Entomoplasmatales</taxon>
        <taxon>Entomoplasmataceae</taxon>
        <taxon>Mesoplasma</taxon>
    </lineage>
</organism>
<dbReference type="CDD" id="cd00773">
    <property type="entry name" value="HisRS-like_core"/>
    <property type="match status" value="1"/>
</dbReference>
<dbReference type="RefSeq" id="WP_096862651.1">
    <property type="nucleotide sequence ID" value="NZ_CP023668.1"/>
</dbReference>
<evidence type="ECO:0000256" key="1">
    <source>
        <dbReference type="ARBA" id="ARBA00008226"/>
    </source>
</evidence>
<dbReference type="HAMAP" id="MF_00127">
    <property type="entry name" value="His_tRNA_synth"/>
    <property type="match status" value="1"/>
</dbReference>
<dbReference type="AlphaFoldDB" id="A0A291IRG0"/>
<evidence type="ECO:0000256" key="4">
    <source>
        <dbReference type="ARBA" id="ARBA00022840"/>
    </source>
</evidence>
<dbReference type="GO" id="GO:0006427">
    <property type="term" value="P:histidyl-tRNA aminoacylation"/>
    <property type="evidence" value="ECO:0007669"/>
    <property type="project" value="UniProtKB-UniRule"/>
</dbReference>
<feature type="binding site" evidence="8">
    <location>
        <position position="112"/>
    </location>
    <ligand>
        <name>L-histidine</name>
        <dbReference type="ChEBI" id="CHEBI:57595"/>
    </ligand>
</feature>
<evidence type="ECO:0000256" key="2">
    <source>
        <dbReference type="ARBA" id="ARBA00022490"/>
    </source>
</evidence>
<dbReference type="InterPro" id="IPR004154">
    <property type="entry name" value="Anticodon-bd"/>
</dbReference>
<dbReference type="Proteomes" id="UP000232227">
    <property type="component" value="Chromosome"/>
</dbReference>
<keyword evidence="4 7" id="KW-0067">ATP-binding</keyword>
<dbReference type="GO" id="GO:0005737">
    <property type="term" value="C:cytoplasm"/>
    <property type="evidence" value="ECO:0007669"/>
    <property type="project" value="UniProtKB-SubCell"/>
</dbReference>
<dbReference type="PROSITE" id="PS50862">
    <property type="entry name" value="AA_TRNA_LIGASE_II"/>
    <property type="match status" value="1"/>
</dbReference>
<evidence type="ECO:0000256" key="7">
    <source>
        <dbReference type="HAMAP-Rule" id="MF_00127"/>
    </source>
</evidence>
<keyword evidence="5 7" id="KW-0030">Aminoacyl-tRNA synthetase</keyword>
<dbReference type="Pfam" id="PF03129">
    <property type="entry name" value="HGTP_anticodon"/>
    <property type="match status" value="1"/>
</dbReference>
<feature type="binding site" evidence="8">
    <location>
        <begin position="259"/>
        <end position="260"/>
    </location>
    <ligand>
        <name>L-histidine</name>
        <dbReference type="ChEBI" id="CHEBI:57595"/>
    </ligand>
</feature>
<keyword evidence="7 9" id="KW-0436">Ligase</keyword>
<dbReference type="NCBIfam" id="TIGR00442">
    <property type="entry name" value="hisS"/>
    <property type="match status" value="1"/>
</dbReference>
<dbReference type="KEGG" id="mlac:CP520_01145"/>
<keyword evidence="10" id="KW-1185">Reference proteome</keyword>
<comment type="subunit">
    <text evidence="7">Homodimer.</text>
</comment>
<dbReference type="PIRSF" id="PIRSF001549">
    <property type="entry name" value="His-tRNA_synth"/>
    <property type="match status" value="1"/>
</dbReference>
<evidence type="ECO:0000256" key="5">
    <source>
        <dbReference type="ARBA" id="ARBA00023146"/>
    </source>
</evidence>
<reference evidence="9 10" key="1">
    <citation type="submission" date="2017-09" db="EMBL/GenBank/DDBJ databases">
        <title>SPAdes assembly of the Mesoplasma lactucae genome.</title>
        <authorList>
            <person name="Knight T.F."/>
            <person name="Rubinstein R."/>
            <person name="Citino T."/>
        </authorList>
    </citation>
    <scope>NUCLEOTIDE SEQUENCE [LARGE SCALE GENOMIC DNA]</scope>
    <source>
        <strain evidence="9 10">831-C4</strain>
    </source>
</reference>
<feature type="binding site" evidence="8">
    <location>
        <position position="126"/>
    </location>
    <ligand>
        <name>L-histidine</name>
        <dbReference type="ChEBI" id="CHEBI:57595"/>
    </ligand>
</feature>
<comment type="subcellular location">
    <subcellularLocation>
        <location evidence="7">Cytoplasm</location>
    </subcellularLocation>
</comment>
<dbReference type="GO" id="GO:0004821">
    <property type="term" value="F:histidine-tRNA ligase activity"/>
    <property type="evidence" value="ECO:0007669"/>
    <property type="project" value="UniProtKB-UniRule"/>
</dbReference>
<feature type="binding site" evidence="8">
    <location>
        <begin position="80"/>
        <end position="82"/>
    </location>
    <ligand>
        <name>L-histidine</name>
        <dbReference type="ChEBI" id="CHEBI:57595"/>
    </ligand>
</feature>
<sequence length="421" mass="48180">MIKRPRGTSDIYGRRMEILSYVTEVFHEVLEKANYHEIVTPTFEAKELFVRSVGETSDVVSKEMYDFQDKKGRDLVLRPEGTAGVVRALIENKLYVLNNLPLKLFYQESMYRYERPQAGRQRQFNQLGIETFGADDVKQDLEIIVVAMDILKALQLDTRANIHINYLVNGEERVKYTEALRTYLKSFNDLCSDCQIRIEKNPLRALDCKIDGAKFTDAPVMSDYLKPEDQTRFDDLVELLKQMGYQTTIDANLVRGLDYYTGCVFEIKYDSQINKDQLTLIGGGRYNNLVQELGGPSTPAAGFGLGIERLLDILENEEINLPINGDLDIYVIVLTFNDQVMKAINNLRQEANLKVDFNLMNNTMKSGFKEAEKYRAKEVMILGEKELQTNKAKLKNQTSGEEVEVDLNDWLSIAKIVGENK</sequence>
<evidence type="ECO:0000256" key="8">
    <source>
        <dbReference type="PIRSR" id="PIRSR001549-1"/>
    </source>
</evidence>
<protein>
    <recommendedName>
        <fullName evidence="7">Histidine--tRNA ligase</fullName>
        <ecNumber evidence="7">6.1.1.21</ecNumber>
    </recommendedName>
    <alternativeName>
        <fullName evidence="7">Histidyl-tRNA synthetase</fullName>
        <shortName evidence="7">HisRS</shortName>
    </alternativeName>
</protein>
<dbReference type="InterPro" id="IPR004516">
    <property type="entry name" value="HisRS/HisZ"/>
</dbReference>
<dbReference type="Pfam" id="PF13393">
    <property type="entry name" value="tRNA-synt_His"/>
    <property type="match status" value="2"/>
</dbReference>
<feature type="binding site" evidence="8">
    <location>
        <position position="255"/>
    </location>
    <ligand>
        <name>L-histidine</name>
        <dbReference type="ChEBI" id="CHEBI:57595"/>
    </ligand>
</feature>
<gene>
    <name evidence="7" type="primary">hisS</name>
    <name evidence="9" type="ORF">CP520_01145</name>
</gene>
<dbReference type="EC" id="6.1.1.21" evidence="7"/>
<dbReference type="PANTHER" id="PTHR43707:SF1">
    <property type="entry name" value="HISTIDINE--TRNA LIGASE, MITOCHONDRIAL-RELATED"/>
    <property type="match status" value="1"/>
</dbReference>
<proteinExistence type="inferred from homology"/>
<evidence type="ECO:0000256" key="3">
    <source>
        <dbReference type="ARBA" id="ARBA00022741"/>
    </source>
</evidence>
<dbReference type="PANTHER" id="PTHR43707">
    <property type="entry name" value="HISTIDYL-TRNA SYNTHETASE"/>
    <property type="match status" value="1"/>
</dbReference>
<comment type="catalytic activity">
    <reaction evidence="6 7">
        <text>tRNA(His) + L-histidine + ATP = L-histidyl-tRNA(His) + AMP + diphosphate + H(+)</text>
        <dbReference type="Rhea" id="RHEA:17313"/>
        <dbReference type="Rhea" id="RHEA-COMP:9665"/>
        <dbReference type="Rhea" id="RHEA-COMP:9689"/>
        <dbReference type="ChEBI" id="CHEBI:15378"/>
        <dbReference type="ChEBI" id="CHEBI:30616"/>
        <dbReference type="ChEBI" id="CHEBI:33019"/>
        <dbReference type="ChEBI" id="CHEBI:57595"/>
        <dbReference type="ChEBI" id="CHEBI:78442"/>
        <dbReference type="ChEBI" id="CHEBI:78527"/>
        <dbReference type="ChEBI" id="CHEBI:456215"/>
        <dbReference type="EC" id="6.1.1.21"/>
    </reaction>
</comment>
<evidence type="ECO:0000313" key="9">
    <source>
        <dbReference type="EMBL" id="ATG97363.1"/>
    </source>
</evidence>
<keyword evidence="3 7" id="KW-0547">Nucleotide-binding</keyword>
<dbReference type="InterPro" id="IPR041715">
    <property type="entry name" value="HisRS-like_core"/>
</dbReference>
<dbReference type="Gene3D" id="3.30.930.10">
    <property type="entry name" value="Bira Bifunctional Protein, Domain 2"/>
    <property type="match status" value="1"/>
</dbReference>
<dbReference type="SUPFAM" id="SSF55681">
    <property type="entry name" value="Class II aaRS and biotin synthetases"/>
    <property type="match status" value="1"/>
</dbReference>
<evidence type="ECO:0000313" key="10">
    <source>
        <dbReference type="Proteomes" id="UP000232227"/>
    </source>
</evidence>
<keyword evidence="7" id="KW-0648">Protein biosynthesis</keyword>
<dbReference type="OrthoDB" id="9800814at2"/>
<dbReference type="InterPro" id="IPR045864">
    <property type="entry name" value="aa-tRNA-synth_II/BPL/LPL"/>
</dbReference>
<feature type="binding site" evidence="8">
    <location>
        <position position="130"/>
    </location>
    <ligand>
        <name>L-histidine</name>
        <dbReference type="ChEBI" id="CHEBI:57595"/>
    </ligand>
</feature>